<protein>
    <submittedName>
        <fullName evidence="1">Uncharacterized protein</fullName>
    </submittedName>
</protein>
<reference evidence="1 2" key="1">
    <citation type="submission" date="2021-03" db="EMBL/GenBank/DDBJ databases">
        <title>Mucilaginibacter strains isolated from gold and copper mining confer multi heavy-metal resistance.</title>
        <authorList>
            <person name="Li Y."/>
        </authorList>
    </citation>
    <scope>NUCLEOTIDE SEQUENCE [LARGE SCALE GENOMIC DNA]</scope>
    <source>
        <strain evidence="1 2">P2-4</strain>
    </source>
</reference>
<evidence type="ECO:0000313" key="1">
    <source>
        <dbReference type="EMBL" id="QTE47577.1"/>
    </source>
</evidence>
<dbReference type="EMBL" id="CP071880">
    <property type="protein sequence ID" value="QTE47577.1"/>
    <property type="molecule type" value="Genomic_DNA"/>
</dbReference>
<name>A0ABX7U423_9SPHI</name>
<dbReference type="RefSeq" id="WP_208057543.1">
    <property type="nucleotide sequence ID" value="NZ_CP071879.1"/>
</dbReference>
<sequence>MQQQNKIFQRHAAKSEIFRVYVFRRFSVLPKNKFHQNAKYQERLGIEIQ</sequence>
<keyword evidence="2" id="KW-1185">Reference proteome</keyword>
<dbReference type="Proteomes" id="UP000663940">
    <property type="component" value="Chromosome"/>
</dbReference>
<accession>A0ABX7U423</accession>
<gene>
    <name evidence="1" type="ORF">J3L21_18600</name>
</gene>
<proteinExistence type="predicted"/>
<organism evidence="1 2">
    <name type="scientific">Mucilaginibacter rubeus</name>
    <dbReference type="NCBI Taxonomy" id="2027860"/>
    <lineage>
        <taxon>Bacteria</taxon>
        <taxon>Pseudomonadati</taxon>
        <taxon>Bacteroidota</taxon>
        <taxon>Sphingobacteriia</taxon>
        <taxon>Sphingobacteriales</taxon>
        <taxon>Sphingobacteriaceae</taxon>
        <taxon>Mucilaginibacter</taxon>
    </lineage>
</organism>
<evidence type="ECO:0000313" key="2">
    <source>
        <dbReference type="Proteomes" id="UP000663940"/>
    </source>
</evidence>